<dbReference type="SUPFAM" id="SSF52833">
    <property type="entry name" value="Thioredoxin-like"/>
    <property type="match status" value="1"/>
</dbReference>
<feature type="domain" description="Thioredoxin" evidence="1">
    <location>
        <begin position="4"/>
        <end position="86"/>
    </location>
</feature>
<dbReference type="PANTHER" id="PTHR45663">
    <property type="entry name" value="GEO12009P1"/>
    <property type="match status" value="1"/>
</dbReference>
<dbReference type="EMBL" id="RZTZ01000003">
    <property type="protein sequence ID" value="RVT63556.1"/>
    <property type="molecule type" value="Genomic_DNA"/>
</dbReference>
<dbReference type="GO" id="GO:0005829">
    <property type="term" value="C:cytosol"/>
    <property type="evidence" value="ECO:0007669"/>
    <property type="project" value="TreeGrafter"/>
</dbReference>
<dbReference type="GO" id="GO:0045454">
    <property type="term" value="P:cell redox homeostasis"/>
    <property type="evidence" value="ECO:0007669"/>
    <property type="project" value="TreeGrafter"/>
</dbReference>
<dbReference type="CDD" id="cd02947">
    <property type="entry name" value="TRX_family"/>
    <property type="match status" value="1"/>
</dbReference>
<evidence type="ECO:0000313" key="2">
    <source>
        <dbReference type="EMBL" id="RVT63556.1"/>
    </source>
</evidence>
<dbReference type="AlphaFoldDB" id="A0A437KBY7"/>
<dbReference type="GeneID" id="87618970"/>
<dbReference type="Proteomes" id="UP000288024">
    <property type="component" value="Unassembled WGS sequence"/>
</dbReference>
<dbReference type="RefSeq" id="WP_127738033.1">
    <property type="nucleotide sequence ID" value="NZ_CP196002.1"/>
</dbReference>
<dbReference type="PANTHER" id="PTHR45663:SF41">
    <property type="entry name" value="THIOREDOXIN-LIKE PROTEIN YUSE"/>
    <property type="match status" value="1"/>
</dbReference>
<accession>A0A437KBY7</accession>
<keyword evidence="3" id="KW-1185">Reference proteome</keyword>
<dbReference type="InterPro" id="IPR036249">
    <property type="entry name" value="Thioredoxin-like_sf"/>
</dbReference>
<evidence type="ECO:0000259" key="1">
    <source>
        <dbReference type="Pfam" id="PF00085"/>
    </source>
</evidence>
<dbReference type="InterPro" id="IPR013766">
    <property type="entry name" value="Thioredoxin_domain"/>
</dbReference>
<dbReference type="Gene3D" id="3.40.30.10">
    <property type="entry name" value="Glutaredoxin"/>
    <property type="match status" value="1"/>
</dbReference>
<gene>
    <name evidence="2" type="ORF">EM808_09800</name>
</gene>
<protein>
    <submittedName>
        <fullName evidence="2">Thioredoxin</fullName>
    </submittedName>
</protein>
<reference evidence="2 3" key="1">
    <citation type="submission" date="2019-01" db="EMBL/GenBank/DDBJ databases">
        <title>Bacillus sp. M5HDSG1-1, whole genome shotgun sequence.</title>
        <authorList>
            <person name="Tuo L."/>
        </authorList>
    </citation>
    <scope>NUCLEOTIDE SEQUENCE [LARGE SCALE GENOMIC DNA]</scope>
    <source>
        <strain evidence="2 3">M5HDSG1-1</strain>
    </source>
</reference>
<evidence type="ECO:0000313" key="3">
    <source>
        <dbReference type="Proteomes" id="UP000288024"/>
    </source>
</evidence>
<organism evidence="2 3">
    <name type="scientific">Niallia taxi</name>
    <dbReference type="NCBI Taxonomy" id="2499688"/>
    <lineage>
        <taxon>Bacteria</taxon>
        <taxon>Bacillati</taxon>
        <taxon>Bacillota</taxon>
        <taxon>Bacilli</taxon>
        <taxon>Bacillales</taxon>
        <taxon>Bacillaceae</taxon>
        <taxon>Niallia</taxon>
    </lineage>
</organism>
<dbReference type="Pfam" id="PF00085">
    <property type="entry name" value="Thioredoxin"/>
    <property type="match status" value="1"/>
</dbReference>
<comment type="caution">
    <text evidence="2">The sequence shown here is derived from an EMBL/GenBank/DDBJ whole genome shotgun (WGS) entry which is preliminary data.</text>
</comment>
<proteinExistence type="predicted"/>
<sequence length="100" mass="11442">MVEWTEKGLQTALKDKGQFFLYLYTPMCGTCMVASKMLTVVETMNNDFSIGKMDLNYAPDLAEAYKIESVPCLLIFNDGDLKEKVYRFESVPHLLEKMSI</sequence>
<dbReference type="GO" id="GO:0015035">
    <property type="term" value="F:protein-disulfide reductase activity"/>
    <property type="evidence" value="ECO:0007669"/>
    <property type="project" value="TreeGrafter"/>
</dbReference>
<name>A0A437KBY7_9BACI</name>